<keyword evidence="1" id="KW-0812">Transmembrane</keyword>
<reference evidence="2 4" key="2">
    <citation type="journal article" date="2018" name="Microb. Genom.">
        <title>Deciphering the unexplored Leptospira diversity from soils uncovers genomic evolution to virulence.</title>
        <authorList>
            <person name="Thibeaux R."/>
            <person name="Iraola G."/>
            <person name="Ferres I."/>
            <person name="Bierque E."/>
            <person name="Girault D."/>
            <person name="Soupe-Gilbert M.E."/>
            <person name="Picardeau M."/>
            <person name="Goarant C."/>
        </authorList>
    </citation>
    <scope>NUCLEOTIDE SEQUENCE [LARGE SCALE GENOMIC DNA]</scope>
    <source>
        <strain evidence="2 4">ATI7-C-A5</strain>
    </source>
</reference>
<feature type="transmembrane region" description="Helical" evidence="1">
    <location>
        <begin position="20"/>
        <end position="40"/>
    </location>
</feature>
<evidence type="ECO:0008006" key="5">
    <source>
        <dbReference type="Google" id="ProtNLM"/>
    </source>
</evidence>
<dbReference type="Proteomes" id="UP000232122">
    <property type="component" value="Unassembled WGS sequence"/>
</dbReference>
<dbReference type="RefSeq" id="WP_100746664.1">
    <property type="nucleotide sequence ID" value="NZ_NPEF02000015.1"/>
</dbReference>
<evidence type="ECO:0000313" key="3">
    <source>
        <dbReference type="EMBL" id="PJZ91101.1"/>
    </source>
</evidence>
<accession>A0A2N0BLI3</accession>
<evidence type="ECO:0000313" key="2">
    <source>
        <dbReference type="EMBL" id="MDV6236672.1"/>
    </source>
</evidence>
<keyword evidence="1" id="KW-0472">Membrane</keyword>
<gene>
    <name evidence="2" type="ORF">CH379_013660</name>
    <name evidence="3" type="ORF">CH379_20525</name>
</gene>
<comment type="caution">
    <text evidence="3">The sequence shown here is derived from an EMBL/GenBank/DDBJ whole genome shotgun (WGS) entry which is preliminary data.</text>
</comment>
<dbReference type="AlphaFoldDB" id="A0A2N0BLI3"/>
<protein>
    <recommendedName>
        <fullName evidence="5">Outer membrane protein beta-barrel domain protein</fullName>
    </recommendedName>
</protein>
<proteinExistence type="predicted"/>
<dbReference type="OrthoDB" id="344192at2"/>
<keyword evidence="1" id="KW-1133">Transmembrane helix</keyword>
<name>A0A2N0BLI3_9LEPT</name>
<evidence type="ECO:0000313" key="4">
    <source>
        <dbReference type="Proteomes" id="UP000232122"/>
    </source>
</evidence>
<dbReference type="EMBL" id="NPEF02000015">
    <property type="protein sequence ID" value="MDV6236672.1"/>
    <property type="molecule type" value="Genomic_DNA"/>
</dbReference>
<sequence length="261" mass="30032">MIALLVWEEIVFLTSMKFPVFSFLRTFFFIFAILFALHTLGATPSISSDEIQPDLRERKRIYVGGFGIRELSWFQAGYNLSPRFSLSFLFHQRHKANHFDLDRTGFQPGGAAFSLQNLDFILNQYTIALEWFPFSNPYFLSVGLGQEYYFQRDTKNEFSVYSDGSANGRSWTYSIDNRRFFVAPGAGLRYVFSSGLFLNGGFSVLLFMNDSGRVHRENLAFYGQRPDPAILERLWKDGKEQERDRARGIGVQLFVSAGISF</sequence>
<accession>A0A2N0B3H9</accession>
<dbReference type="EMBL" id="NPEF01000377">
    <property type="protein sequence ID" value="PJZ91101.1"/>
    <property type="molecule type" value="Genomic_DNA"/>
</dbReference>
<keyword evidence="4" id="KW-1185">Reference proteome</keyword>
<evidence type="ECO:0000256" key="1">
    <source>
        <dbReference type="SAM" id="Phobius"/>
    </source>
</evidence>
<reference evidence="3" key="1">
    <citation type="submission" date="2017-07" db="EMBL/GenBank/DDBJ databases">
        <title>Leptospira spp. isolated from tropical soils.</title>
        <authorList>
            <person name="Thibeaux R."/>
            <person name="Iraola G."/>
            <person name="Ferres I."/>
            <person name="Bierque E."/>
            <person name="Girault D."/>
            <person name="Soupe-Gilbert M.-E."/>
            <person name="Picardeau M."/>
            <person name="Goarant C."/>
        </authorList>
    </citation>
    <scope>NUCLEOTIDE SEQUENCE [LARGE SCALE GENOMIC DNA]</scope>
    <source>
        <strain evidence="3">ATI7-C-A5</strain>
    </source>
</reference>
<reference evidence="2" key="3">
    <citation type="submission" date="2023-10" db="EMBL/GenBank/DDBJ databases">
        <authorList>
            <person name="Picardeau M."/>
            <person name="Thibeaux R."/>
        </authorList>
    </citation>
    <scope>NUCLEOTIDE SEQUENCE</scope>
    <source>
        <strain evidence="2">ATI7-C-A5</strain>
    </source>
</reference>
<organism evidence="3">
    <name type="scientific">Leptospira ellisii</name>
    <dbReference type="NCBI Taxonomy" id="2023197"/>
    <lineage>
        <taxon>Bacteria</taxon>
        <taxon>Pseudomonadati</taxon>
        <taxon>Spirochaetota</taxon>
        <taxon>Spirochaetia</taxon>
        <taxon>Leptospirales</taxon>
        <taxon>Leptospiraceae</taxon>
        <taxon>Leptospira</taxon>
    </lineage>
</organism>